<proteinExistence type="inferred from homology"/>
<dbReference type="PRINTS" id="PR01011">
    <property type="entry name" value="GLUTPROXDASE"/>
</dbReference>
<protein>
    <recommendedName>
        <fullName evidence="2 5">Glutathione peroxidase</fullName>
    </recommendedName>
</protein>
<sequence>MYLLLANNFYYYYYYCETVENALLQPVKQEITCFDLSLYSQRCDSSVDGTIYKYHARTLNGSSTVNFSDYTGKSVLFVNVATHLTVWSLSSELNALHEEMKPFGLTVLGFPCNQFGKQEPGQKHEILPGLMHVRPGNGFVPNFLLFEKGDVNGKDEQEVFTFLKNSCPPVGDSFGSPTGRLFWEPMKTSDIKWNFEKFLVGPDGKPVMRWHPSVNISEIRADIHKYLLQLYTQEAFN</sequence>
<organism evidence="6 7">
    <name type="scientific">Anabas testudineus</name>
    <name type="common">Climbing perch</name>
    <name type="synonym">Anthias testudineus</name>
    <dbReference type="NCBI Taxonomy" id="64144"/>
    <lineage>
        <taxon>Eukaryota</taxon>
        <taxon>Metazoa</taxon>
        <taxon>Chordata</taxon>
        <taxon>Craniata</taxon>
        <taxon>Vertebrata</taxon>
        <taxon>Euteleostomi</taxon>
        <taxon>Actinopterygii</taxon>
        <taxon>Neopterygii</taxon>
        <taxon>Teleostei</taxon>
        <taxon>Neoteleostei</taxon>
        <taxon>Acanthomorphata</taxon>
        <taxon>Anabantaria</taxon>
        <taxon>Anabantiformes</taxon>
        <taxon>Anabantoidei</taxon>
        <taxon>Anabantidae</taxon>
        <taxon>Anabas</taxon>
    </lineage>
</organism>
<dbReference type="Ensembl" id="ENSATET00000077336.1">
    <property type="protein sequence ID" value="ENSATEP00000074508.1"/>
    <property type="gene ID" value="ENSATEG00000002364.3"/>
</dbReference>
<reference evidence="6 7" key="1">
    <citation type="submission" date="2021-04" db="EMBL/GenBank/DDBJ databases">
        <authorList>
            <consortium name="Wellcome Sanger Institute Data Sharing"/>
        </authorList>
    </citation>
    <scope>NUCLEOTIDE SEQUENCE [LARGE SCALE GENOMIC DNA]</scope>
</reference>
<name>A0AAQ6ILT8_ANATE</name>
<dbReference type="GO" id="GO:0006979">
    <property type="term" value="P:response to oxidative stress"/>
    <property type="evidence" value="ECO:0007669"/>
    <property type="project" value="InterPro"/>
</dbReference>
<reference evidence="6" key="2">
    <citation type="submission" date="2025-08" db="UniProtKB">
        <authorList>
            <consortium name="Ensembl"/>
        </authorList>
    </citation>
    <scope>IDENTIFICATION</scope>
</reference>
<dbReference type="PROSITE" id="PS00763">
    <property type="entry name" value="GLUTATHIONE_PEROXID_2"/>
    <property type="match status" value="1"/>
</dbReference>
<dbReference type="Proteomes" id="UP000265040">
    <property type="component" value="Chromosome 10"/>
</dbReference>
<dbReference type="PANTHER" id="PTHR11592">
    <property type="entry name" value="GLUTATHIONE PEROXIDASE"/>
    <property type="match status" value="1"/>
</dbReference>
<dbReference type="AlphaFoldDB" id="A0AAQ6ILT8"/>
<dbReference type="GeneTree" id="ENSGT00940000165034"/>
<dbReference type="Pfam" id="PF00255">
    <property type="entry name" value="GSHPx"/>
    <property type="match status" value="1"/>
</dbReference>
<dbReference type="InterPro" id="IPR036249">
    <property type="entry name" value="Thioredoxin-like_sf"/>
</dbReference>
<keyword evidence="3 5" id="KW-0575">Peroxidase</keyword>
<evidence type="ECO:0000256" key="5">
    <source>
        <dbReference type="RuleBase" id="RU000499"/>
    </source>
</evidence>
<evidence type="ECO:0000313" key="7">
    <source>
        <dbReference type="Proteomes" id="UP000265040"/>
    </source>
</evidence>
<evidence type="ECO:0000256" key="4">
    <source>
        <dbReference type="ARBA" id="ARBA00023002"/>
    </source>
</evidence>
<dbReference type="SUPFAM" id="SSF52833">
    <property type="entry name" value="Thioredoxin-like"/>
    <property type="match status" value="1"/>
</dbReference>
<dbReference type="CDD" id="cd00340">
    <property type="entry name" value="GSH_Peroxidase"/>
    <property type="match status" value="1"/>
</dbReference>
<dbReference type="GO" id="GO:0004602">
    <property type="term" value="F:glutathione peroxidase activity"/>
    <property type="evidence" value="ECO:0007669"/>
    <property type="project" value="TreeGrafter"/>
</dbReference>
<keyword evidence="4 5" id="KW-0560">Oxidoreductase</keyword>
<dbReference type="PANTHER" id="PTHR11592:SF32">
    <property type="entry name" value="GLUTATHIONE PEROXIDASE 3"/>
    <property type="match status" value="1"/>
</dbReference>
<evidence type="ECO:0000313" key="6">
    <source>
        <dbReference type="Ensembl" id="ENSATEP00000074508.1"/>
    </source>
</evidence>
<dbReference type="Gene3D" id="3.40.30.10">
    <property type="entry name" value="Glutaredoxin"/>
    <property type="match status" value="1"/>
</dbReference>
<gene>
    <name evidence="6" type="primary">GPX6</name>
</gene>
<dbReference type="PROSITE" id="PS51355">
    <property type="entry name" value="GLUTATHIONE_PEROXID_3"/>
    <property type="match status" value="1"/>
</dbReference>
<comment type="similarity">
    <text evidence="1 5">Belongs to the glutathione peroxidase family.</text>
</comment>
<accession>A0AAQ6ILT8</accession>
<keyword evidence="7" id="KW-1185">Reference proteome</keyword>
<dbReference type="PIRSF" id="PIRSF000303">
    <property type="entry name" value="Glutathion_perox"/>
    <property type="match status" value="1"/>
</dbReference>
<reference evidence="6" key="3">
    <citation type="submission" date="2025-09" db="UniProtKB">
        <authorList>
            <consortium name="Ensembl"/>
        </authorList>
    </citation>
    <scope>IDENTIFICATION</scope>
</reference>
<evidence type="ECO:0000256" key="3">
    <source>
        <dbReference type="ARBA" id="ARBA00022559"/>
    </source>
</evidence>
<dbReference type="InterPro" id="IPR000889">
    <property type="entry name" value="Glutathione_peroxidase"/>
</dbReference>
<evidence type="ECO:0000256" key="1">
    <source>
        <dbReference type="ARBA" id="ARBA00006926"/>
    </source>
</evidence>
<dbReference type="InterPro" id="IPR029760">
    <property type="entry name" value="GPX_CS"/>
</dbReference>
<evidence type="ECO:0000256" key="2">
    <source>
        <dbReference type="ARBA" id="ARBA00012310"/>
    </source>
</evidence>